<evidence type="ECO:0000256" key="1">
    <source>
        <dbReference type="ARBA" id="ARBA00009391"/>
    </source>
</evidence>
<dbReference type="EMBL" id="LR796176">
    <property type="protein sequence ID" value="CAB4123924.1"/>
    <property type="molecule type" value="Genomic_DNA"/>
</dbReference>
<dbReference type="GO" id="GO:0003697">
    <property type="term" value="F:single-stranded DNA binding"/>
    <property type="evidence" value="ECO:0007669"/>
    <property type="project" value="InterPro"/>
</dbReference>
<keyword evidence="2" id="KW-0547">Nucleotide-binding</keyword>
<feature type="domain" description="RecA family profile 2" evidence="6">
    <location>
        <begin position="204"/>
        <end position="278"/>
    </location>
</feature>
<dbReference type="InterPro" id="IPR013765">
    <property type="entry name" value="DNA_recomb/repair_RecA"/>
</dbReference>
<dbReference type="Pfam" id="PF00154">
    <property type="entry name" value="RecA_N"/>
    <property type="match status" value="1"/>
</dbReference>
<comment type="similarity">
    <text evidence="1">Belongs to the RecA family.</text>
</comment>
<dbReference type="GO" id="GO:0140664">
    <property type="term" value="F:ATP-dependent DNA damage sensor activity"/>
    <property type="evidence" value="ECO:0007669"/>
    <property type="project" value="InterPro"/>
</dbReference>
<dbReference type="PANTHER" id="PTHR45900:SF1">
    <property type="entry name" value="MITOCHONDRIAL DNA REPAIR PROTEIN RECA HOMOLOG-RELATED"/>
    <property type="match status" value="1"/>
</dbReference>
<evidence type="ECO:0000313" key="8">
    <source>
        <dbReference type="EMBL" id="CAB4123924.1"/>
    </source>
</evidence>
<dbReference type="Gene3D" id="3.40.50.300">
    <property type="entry name" value="P-loop containing nucleotide triphosphate hydrolases"/>
    <property type="match status" value="1"/>
</dbReference>
<evidence type="ECO:0000256" key="2">
    <source>
        <dbReference type="ARBA" id="ARBA00022741"/>
    </source>
</evidence>
<dbReference type="PRINTS" id="PR00142">
    <property type="entry name" value="RECA"/>
</dbReference>
<dbReference type="InterPro" id="IPR020588">
    <property type="entry name" value="RecA_ATP-bd"/>
</dbReference>
<dbReference type="GO" id="GO:0005524">
    <property type="term" value="F:ATP binding"/>
    <property type="evidence" value="ECO:0007669"/>
    <property type="project" value="UniProtKB-KW"/>
</dbReference>
<reference evidence="7" key="1">
    <citation type="submission" date="2020-04" db="EMBL/GenBank/DDBJ databases">
        <authorList>
            <person name="Chiriac C."/>
            <person name="Salcher M."/>
            <person name="Ghai R."/>
            <person name="Kavagutti S V."/>
        </authorList>
    </citation>
    <scope>NUCLEOTIDE SEQUENCE</scope>
</reference>
<gene>
    <name evidence="9" type="ORF">UFOVP220_81</name>
    <name evidence="7" type="ORF">UFOVP26_7</name>
    <name evidence="8" type="ORF">UFOVP44_90</name>
</gene>
<dbReference type="EMBL" id="LR798268">
    <property type="protein sequence ID" value="CAB5219433.1"/>
    <property type="molecule type" value="Genomic_DNA"/>
</dbReference>
<keyword evidence="4" id="KW-0233">DNA recombination</keyword>
<evidence type="ECO:0000313" key="9">
    <source>
        <dbReference type="EMBL" id="CAB5219433.1"/>
    </source>
</evidence>
<dbReference type="PROSITE" id="PS50162">
    <property type="entry name" value="RECA_2"/>
    <property type="match status" value="1"/>
</dbReference>
<dbReference type="InterPro" id="IPR027417">
    <property type="entry name" value="P-loop_NTPase"/>
</dbReference>
<evidence type="ECO:0000256" key="4">
    <source>
        <dbReference type="ARBA" id="ARBA00023172"/>
    </source>
</evidence>
<dbReference type="GO" id="GO:0006310">
    <property type="term" value="P:DNA recombination"/>
    <property type="evidence" value="ECO:0007669"/>
    <property type="project" value="UniProtKB-KW"/>
</dbReference>
<feature type="domain" description="RecA family profile 1" evidence="5">
    <location>
        <begin position="23"/>
        <end position="199"/>
    </location>
</feature>
<dbReference type="PANTHER" id="PTHR45900">
    <property type="entry name" value="RECA"/>
    <property type="match status" value="1"/>
</dbReference>
<protein>
    <submittedName>
        <fullName evidence="7">RecA RecA/RadA recombinase</fullName>
    </submittedName>
</protein>
<dbReference type="EMBL" id="LR796152">
    <property type="protein sequence ID" value="CAB4121721.1"/>
    <property type="molecule type" value="Genomic_DNA"/>
</dbReference>
<sequence length="338" mass="37457">MSMADLAGALEKAIGSNSDKQQVKYFLDTGYPPLNKIISGRYDGGVPCGRITEMFGPSSSGKTAIAMKLMIEAQKAGGVAMFMDHERSFDVSMAKRNGLDETFPKWIYKQPRTWEESNTLAAKAGKTIRESKAIPAEAPILVVFDSIAAMIPRSVLEKELDEYNMNDTTALARVTSSTLKVMAQLAEDYNITLLYLNQIRTKPGVVYGDPTTTPGGTSMEFFATSRIQLARKRIIEDKGEGKELTGQVITCKVVKSKLTRPFQETEMRFMFKEDGSGYFDNTGSLLDYLVDKKIIVSGGSRVTWTDGKSYYRKALIEKIESEGLEKELIALVPIDLED</sequence>
<evidence type="ECO:0000256" key="3">
    <source>
        <dbReference type="ARBA" id="ARBA00022840"/>
    </source>
</evidence>
<accession>A0A6J5KJE8</accession>
<proteinExistence type="inferred from homology"/>
<dbReference type="GO" id="GO:0006281">
    <property type="term" value="P:DNA repair"/>
    <property type="evidence" value="ECO:0007669"/>
    <property type="project" value="InterPro"/>
</dbReference>
<keyword evidence="3" id="KW-0067">ATP-binding</keyword>
<evidence type="ECO:0000259" key="6">
    <source>
        <dbReference type="PROSITE" id="PS50163"/>
    </source>
</evidence>
<dbReference type="InterPro" id="IPR049428">
    <property type="entry name" value="RecA-like_N"/>
</dbReference>
<name>A0A6J5KJE8_9CAUD</name>
<dbReference type="InterPro" id="IPR020587">
    <property type="entry name" value="RecA_monomer-monomer_interface"/>
</dbReference>
<organism evidence="7">
    <name type="scientific">uncultured Caudovirales phage</name>
    <dbReference type="NCBI Taxonomy" id="2100421"/>
    <lineage>
        <taxon>Viruses</taxon>
        <taxon>Duplodnaviria</taxon>
        <taxon>Heunggongvirae</taxon>
        <taxon>Uroviricota</taxon>
        <taxon>Caudoviricetes</taxon>
        <taxon>Peduoviridae</taxon>
        <taxon>Maltschvirus</taxon>
        <taxon>Maltschvirus maltsch</taxon>
    </lineage>
</organism>
<evidence type="ECO:0000313" key="7">
    <source>
        <dbReference type="EMBL" id="CAB4121721.1"/>
    </source>
</evidence>
<dbReference type="PROSITE" id="PS50163">
    <property type="entry name" value="RECA_3"/>
    <property type="match status" value="1"/>
</dbReference>
<evidence type="ECO:0000259" key="5">
    <source>
        <dbReference type="PROSITE" id="PS50162"/>
    </source>
</evidence>
<dbReference type="SUPFAM" id="SSF52540">
    <property type="entry name" value="P-loop containing nucleoside triphosphate hydrolases"/>
    <property type="match status" value="1"/>
</dbReference>